<evidence type="ECO:0000313" key="1">
    <source>
        <dbReference type="EMBL" id="KIJ64388.1"/>
    </source>
</evidence>
<evidence type="ECO:0000313" key="2">
    <source>
        <dbReference type="Proteomes" id="UP000053820"/>
    </source>
</evidence>
<name>A0A0C9W9G5_9AGAM</name>
<dbReference type="AlphaFoldDB" id="A0A0C9W9G5"/>
<keyword evidence="2" id="KW-1185">Reference proteome</keyword>
<dbReference type="HOGENOM" id="CLU_049760_1_0_1"/>
<dbReference type="Proteomes" id="UP000053820">
    <property type="component" value="Unassembled WGS sequence"/>
</dbReference>
<accession>A0A0C9W9G5</accession>
<protein>
    <submittedName>
        <fullName evidence="1">Uncharacterized protein</fullName>
    </submittedName>
</protein>
<dbReference type="OrthoDB" id="2874131at2759"/>
<sequence length="426" mass="48662">MEFAPSNLNLAQLRRKMDIRDLTLYISGHNDFEKGRFYVLWKNGNFIVIQAEPYCRPGIQYDPAMPLGYYVEEYRAFNYLKEVLQTMLDTIVFDSEYNWAHLVRQKDNTYRLVYTTKRCVHNCPMWTKVVDLNDIEVTRITVGVLWEGIYEGKDVDIFIGWEDTWGSFITAESKGHKLMQSLGLGHYTFEVLAHVSKNGIVIGLMTEAYIGRGITRSDRSAVFEAVAAIQRHGILMPMPRRSEIYITDQGVRFSDICGVKWYKDHDKLAKIAETTVWEVLADMFDNLDDDPVAGQLNASRYLRGGTYVIPRLPTPGRPVSLSPEQSMIHLAWSIAISDELCRSNFTSIAKLQYLYRPSKHSSTARRDKRAKSGNRALLPPDDVLEGQAHLLRTPADESLVISLQHYGSSARTHPYARPTSKRLLLA</sequence>
<dbReference type="EMBL" id="KN839847">
    <property type="protein sequence ID" value="KIJ64388.1"/>
    <property type="molecule type" value="Genomic_DNA"/>
</dbReference>
<proteinExistence type="predicted"/>
<reference evidence="1 2" key="1">
    <citation type="submission" date="2014-04" db="EMBL/GenBank/DDBJ databases">
        <title>Evolutionary Origins and Diversification of the Mycorrhizal Mutualists.</title>
        <authorList>
            <consortium name="DOE Joint Genome Institute"/>
            <consortium name="Mycorrhizal Genomics Consortium"/>
            <person name="Kohler A."/>
            <person name="Kuo A."/>
            <person name="Nagy L.G."/>
            <person name="Floudas D."/>
            <person name="Copeland A."/>
            <person name="Barry K.W."/>
            <person name="Cichocki N."/>
            <person name="Veneault-Fourrey C."/>
            <person name="LaButti K."/>
            <person name="Lindquist E.A."/>
            <person name="Lipzen A."/>
            <person name="Lundell T."/>
            <person name="Morin E."/>
            <person name="Murat C."/>
            <person name="Riley R."/>
            <person name="Ohm R."/>
            <person name="Sun H."/>
            <person name="Tunlid A."/>
            <person name="Henrissat B."/>
            <person name="Grigoriev I.V."/>
            <person name="Hibbett D.S."/>
            <person name="Martin F."/>
        </authorList>
    </citation>
    <scope>NUCLEOTIDE SEQUENCE [LARGE SCALE GENOMIC DNA]</scope>
    <source>
        <strain evidence="1 2">MD-312</strain>
    </source>
</reference>
<organism evidence="1 2">
    <name type="scientific">Hydnomerulius pinastri MD-312</name>
    <dbReference type="NCBI Taxonomy" id="994086"/>
    <lineage>
        <taxon>Eukaryota</taxon>
        <taxon>Fungi</taxon>
        <taxon>Dikarya</taxon>
        <taxon>Basidiomycota</taxon>
        <taxon>Agaricomycotina</taxon>
        <taxon>Agaricomycetes</taxon>
        <taxon>Agaricomycetidae</taxon>
        <taxon>Boletales</taxon>
        <taxon>Boletales incertae sedis</taxon>
        <taxon>Leucogyrophana</taxon>
    </lineage>
</organism>
<gene>
    <name evidence="1" type="ORF">HYDPIDRAFT_112397</name>
</gene>